<feature type="transmembrane region" description="Helical" evidence="1">
    <location>
        <begin position="17"/>
        <end position="41"/>
    </location>
</feature>
<feature type="transmembrane region" description="Helical" evidence="1">
    <location>
        <begin position="82"/>
        <end position="103"/>
    </location>
</feature>
<dbReference type="AlphaFoldDB" id="A0A8T4KTY8"/>
<evidence type="ECO:0000256" key="1">
    <source>
        <dbReference type="SAM" id="Phobius"/>
    </source>
</evidence>
<keyword evidence="1" id="KW-0472">Membrane</keyword>
<dbReference type="EMBL" id="JAGVWB010000027">
    <property type="protein sequence ID" value="MBS3058513.1"/>
    <property type="molecule type" value="Genomic_DNA"/>
</dbReference>
<accession>A0A8T4KTY8</accession>
<proteinExistence type="predicted"/>
<feature type="transmembrane region" description="Helical" evidence="1">
    <location>
        <begin position="53"/>
        <end position="70"/>
    </location>
</feature>
<protein>
    <submittedName>
        <fullName evidence="2">Uncharacterized protein</fullName>
    </submittedName>
</protein>
<organism evidence="2 3">
    <name type="scientific">Candidatus Iainarchaeum sp</name>
    <dbReference type="NCBI Taxonomy" id="3101447"/>
    <lineage>
        <taxon>Archaea</taxon>
        <taxon>Candidatus Iainarchaeota</taxon>
        <taxon>Candidatus Iainarchaeia</taxon>
        <taxon>Candidatus Iainarchaeales</taxon>
        <taxon>Candidatus Iainarchaeaceae</taxon>
        <taxon>Candidatus Iainarchaeum</taxon>
    </lineage>
</organism>
<reference evidence="2" key="1">
    <citation type="submission" date="2021-03" db="EMBL/GenBank/DDBJ databases">
        <authorList>
            <person name="Jaffe A."/>
        </authorList>
    </citation>
    <scope>NUCLEOTIDE SEQUENCE</scope>
    <source>
        <strain evidence="2">RIFCSPLOWO2_01_FULL_43_13</strain>
    </source>
</reference>
<evidence type="ECO:0000313" key="2">
    <source>
        <dbReference type="EMBL" id="MBS3058513.1"/>
    </source>
</evidence>
<gene>
    <name evidence="2" type="ORF">J4478_03885</name>
</gene>
<sequence length="120" mass="13610">MEIHYFSGLLMVDAINLLANTLAIIELAFFITLVYLVLKVFQKIGKKASFRELLPFFLAITGYALYRLLHAFASLPEPRQDYFTIILAANFFLAITGLSFFIGASKILKNSRRDIDGRVD</sequence>
<name>A0A8T4KTY8_9ARCH</name>
<dbReference type="Proteomes" id="UP000680185">
    <property type="component" value="Unassembled WGS sequence"/>
</dbReference>
<keyword evidence="1" id="KW-1133">Transmembrane helix</keyword>
<comment type="caution">
    <text evidence="2">The sequence shown here is derived from an EMBL/GenBank/DDBJ whole genome shotgun (WGS) entry which is preliminary data.</text>
</comment>
<evidence type="ECO:0000313" key="3">
    <source>
        <dbReference type="Proteomes" id="UP000680185"/>
    </source>
</evidence>
<reference evidence="2" key="2">
    <citation type="submission" date="2021-05" db="EMBL/GenBank/DDBJ databases">
        <title>Protein family content uncovers lineage relationships and bacterial pathway maintenance mechanisms in DPANN archaea.</title>
        <authorList>
            <person name="Castelle C.J."/>
            <person name="Meheust R."/>
            <person name="Jaffe A.L."/>
            <person name="Seitz K."/>
            <person name="Gong X."/>
            <person name="Baker B.J."/>
            <person name="Banfield J.F."/>
        </authorList>
    </citation>
    <scope>NUCLEOTIDE SEQUENCE</scope>
    <source>
        <strain evidence="2">RIFCSPLOWO2_01_FULL_43_13</strain>
    </source>
</reference>
<keyword evidence="1" id="KW-0812">Transmembrane</keyword>